<dbReference type="OrthoDB" id="73004at2759"/>
<keyword evidence="4" id="KW-1185">Reference proteome</keyword>
<evidence type="ECO:0000259" key="2">
    <source>
        <dbReference type="Pfam" id="PF06337"/>
    </source>
</evidence>
<dbReference type="GO" id="GO:0004843">
    <property type="term" value="F:cysteine-type deubiquitinase activity"/>
    <property type="evidence" value="ECO:0007669"/>
    <property type="project" value="InterPro"/>
</dbReference>
<dbReference type="EMBL" id="ASPP01011566">
    <property type="protein sequence ID" value="ETO21502.1"/>
    <property type="molecule type" value="Genomic_DNA"/>
</dbReference>
<dbReference type="InterPro" id="IPR006615">
    <property type="entry name" value="Pept_C19_DUSP"/>
</dbReference>
<organism evidence="3 4">
    <name type="scientific">Reticulomyxa filosa</name>
    <dbReference type="NCBI Taxonomy" id="46433"/>
    <lineage>
        <taxon>Eukaryota</taxon>
        <taxon>Sar</taxon>
        <taxon>Rhizaria</taxon>
        <taxon>Retaria</taxon>
        <taxon>Foraminifera</taxon>
        <taxon>Monothalamids</taxon>
        <taxon>Reticulomyxidae</taxon>
        <taxon>Reticulomyxa</taxon>
    </lineage>
</organism>
<feature type="region of interest" description="Disordered" evidence="1">
    <location>
        <begin position="119"/>
        <end position="205"/>
    </location>
</feature>
<dbReference type="Proteomes" id="UP000023152">
    <property type="component" value="Unassembled WGS sequence"/>
</dbReference>
<protein>
    <recommendedName>
        <fullName evidence="2">DUSP domain-containing protein</fullName>
    </recommendedName>
</protein>
<feature type="compositionally biased region" description="Low complexity" evidence="1">
    <location>
        <begin position="146"/>
        <end position="162"/>
    </location>
</feature>
<evidence type="ECO:0000313" key="4">
    <source>
        <dbReference type="Proteomes" id="UP000023152"/>
    </source>
</evidence>
<sequence>MKGQADATTAKTLKKEKKPWHTLISTDDCEECQHEELLQRKQYEKDRIEKLEGSGTTAYAILSMTWVKKWRNWIHSKTDDLPGPLDNTDIVQYIIVPDTIWEFLFQIYGGGPKILANNNGTNSNATSSSSSSSSSQSPKHDDKSEQSQSVPVPTTTTTSPSPANESDPNVHAPPTSDCNVQPSPLPTSAENNPSPTCNEEHIQTN</sequence>
<evidence type="ECO:0000256" key="1">
    <source>
        <dbReference type="SAM" id="MobiDB-lite"/>
    </source>
</evidence>
<dbReference type="Gene3D" id="3.30.2230.10">
    <property type="entry name" value="DUSP-like"/>
    <property type="match status" value="1"/>
</dbReference>
<reference evidence="3 4" key="1">
    <citation type="journal article" date="2013" name="Curr. Biol.">
        <title>The Genome of the Foraminiferan Reticulomyxa filosa.</title>
        <authorList>
            <person name="Glockner G."/>
            <person name="Hulsmann N."/>
            <person name="Schleicher M."/>
            <person name="Noegel A.A."/>
            <person name="Eichinger L."/>
            <person name="Gallinger C."/>
            <person name="Pawlowski J."/>
            <person name="Sierra R."/>
            <person name="Euteneuer U."/>
            <person name="Pillet L."/>
            <person name="Moustafa A."/>
            <person name="Platzer M."/>
            <person name="Groth M."/>
            <person name="Szafranski K."/>
            <person name="Schliwa M."/>
        </authorList>
    </citation>
    <scope>NUCLEOTIDE SEQUENCE [LARGE SCALE GENOMIC DNA]</scope>
</reference>
<accession>X6N874</accession>
<feature type="domain" description="DUSP" evidence="2">
    <location>
        <begin position="59"/>
        <end position="115"/>
    </location>
</feature>
<evidence type="ECO:0000313" key="3">
    <source>
        <dbReference type="EMBL" id="ETO21502.1"/>
    </source>
</evidence>
<dbReference type="InterPro" id="IPR035927">
    <property type="entry name" value="DUSP-like_sf"/>
</dbReference>
<dbReference type="Pfam" id="PF06337">
    <property type="entry name" value="DUSP"/>
    <property type="match status" value="1"/>
</dbReference>
<dbReference type="AlphaFoldDB" id="X6N874"/>
<dbReference type="SUPFAM" id="SSF143791">
    <property type="entry name" value="DUSP-like"/>
    <property type="match status" value="1"/>
</dbReference>
<name>X6N874_RETFI</name>
<feature type="compositionally biased region" description="Low complexity" evidence="1">
    <location>
        <begin position="119"/>
        <end position="137"/>
    </location>
</feature>
<gene>
    <name evidence="3" type="ORF">RFI_15701</name>
</gene>
<feature type="compositionally biased region" description="Polar residues" evidence="1">
    <location>
        <begin position="176"/>
        <end position="197"/>
    </location>
</feature>
<proteinExistence type="predicted"/>
<comment type="caution">
    <text evidence="3">The sequence shown here is derived from an EMBL/GenBank/DDBJ whole genome shotgun (WGS) entry which is preliminary data.</text>
</comment>